<evidence type="ECO:0000256" key="6">
    <source>
        <dbReference type="PROSITE-ProRule" id="PRU00282"/>
    </source>
</evidence>
<dbReference type="PROSITE" id="PS50920">
    <property type="entry name" value="SOLCAR"/>
    <property type="match status" value="1"/>
</dbReference>
<evidence type="ECO:0000313" key="10">
    <source>
        <dbReference type="Proteomes" id="UP001165060"/>
    </source>
</evidence>
<protein>
    <submittedName>
        <fullName evidence="9">Uncharacterized protein</fullName>
    </submittedName>
</protein>
<accession>A0ABQ6MUU4</accession>
<comment type="similarity">
    <text evidence="7">Belongs to the mitochondrial carrier (TC 2.A.29) family.</text>
</comment>
<dbReference type="InterPro" id="IPR002067">
    <property type="entry name" value="MCP"/>
</dbReference>
<sequence>MPPPQQQSAPHQSSPHQSATDISRRVLCGGLAGLLAKTATAPLERLKMLSQTGEGASSLPGIVRQVLGREGVGGLWAGNGANLLRVFPAKGVVFASNDSYRQLLTSLLCEEGTAKPPPAVSFLAGGLSGMTASALTYPLDLARGRISGKAALADGSKK</sequence>
<comment type="caution">
    <text evidence="9">The sequence shown here is derived from an EMBL/GenBank/DDBJ whole genome shotgun (WGS) entry which is preliminary data.</text>
</comment>
<feature type="region of interest" description="Disordered" evidence="8">
    <location>
        <begin position="1"/>
        <end position="20"/>
    </location>
</feature>
<reference evidence="9 10" key="1">
    <citation type="journal article" date="2023" name="Commun. Biol.">
        <title>Genome analysis of Parmales, the sister group of diatoms, reveals the evolutionary specialization of diatoms from phago-mixotrophs to photoautotrophs.</title>
        <authorList>
            <person name="Ban H."/>
            <person name="Sato S."/>
            <person name="Yoshikawa S."/>
            <person name="Yamada K."/>
            <person name="Nakamura Y."/>
            <person name="Ichinomiya M."/>
            <person name="Sato N."/>
            <person name="Blanc-Mathieu R."/>
            <person name="Endo H."/>
            <person name="Kuwata A."/>
            <person name="Ogata H."/>
        </authorList>
    </citation>
    <scope>NUCLEOTIDE SEQUENCE [LARGE SCALE GENOMIC DNA]</scope>
</reference>
<dbReference type="PRINTS" id="PR00926">
    <property type="entry name" value="MITOCARRIER"/>
</dbReference>
<evidence type="ECO:0000256" key="1">
    <source>
        <dbReference type="ARBA" id="ARBA00004141"/>
    </source>
</evidence>
<dbReference type="Pfam" id="PF00153">
    <property type="entry name" value="Mito_carr"/>
    <property type="match status" value="2"/>
</dbReference>
<feature type="compositionally biased region" description="Low complexity" evidence="8">
    <location>
        <begin position="1"/>
        <end position="19"/>
    </location>
</feature>
<evidence type="ECO:0000256" key="7">
    <source>
        <dbReference type="RuleBase" id="RU000488"/>
    </source>
</evidence>
<dbReference type="Gene3D" id="1.50.40.10">
    <property type="entry name" value="Mitochondrial carrier domain"/>
    <property type="match status" value="1"/>
</dbReference>
<dbReference type="InterPro" id="IPR023395">
    <property type="entry name" value="MCP_dom_sf"/>
</dbReference>
<dbReference type="Proteomes" id="UP001165060">
    <property type="component" value="Unassembled WGS sequence"/>
</dbReference>
<organism evidence="9 10">
    <name type="scientific">Tetraparma gracilis</name>
    <dbReference type="NCBI Taxonomy" id="2962635"/>
    <lineage>
        <taxon>Eukaryota</taxon>
        <taxon>Sar</taxon>
        <taxon>Stramenopiles</taxon>
        <taxon>Ochrophyta</taxon>
        <taxon>Bolidophyceae</taxon>
        <taxon>Parmales</taxon>
        <taxon>Triparmaceae</taxon>
        <taxon>Tetraparma</taxon>
    </lineage>
</organism>
<dbReference type="InterPro" id="IPR018108">
    <property type="entry name" value="MCP_transmembrane"/>
</dbReference>
<keyword evidence="5 6" id="KW-0472">Membrane</keyword>
<keyword evidence="3 6" id="KW-0812">Transmembrane</keyword>
<keyword evidence="4" id="KW-0677">Repeat</keyword>
<keyword evidence="10" id="KW-1185">Reference proteome</keyword>
<evidence type="ECO:0000256" key="2">
    <source>
        <dbReference type="ARBA" id="ARBA00022448"/>
    </source>
</evidence>
<dbReference type="EMBL" id="BRYB01003273">
    <property type="protein sequence ID" value="GMI33894.1"/>
    <property type="molecule type" value="Genomic_DNA"/>
</dbReference>
<name>A0ABQ6MUU4_9STRA</name>
<comment type="subcellular location">
    <subcellularLocation>
        <location evidence="1">Membrane</location>
        <topology evidence="1">Multi-pass membrane protein</topology>
    </subcellularLocation>
</comment>
<proteinExistence type="inferred from homology"/>
<evidence type="ECO:0000313" key="9">
    <source>
        <dbReference type="EMBL" id="GMI33894.1"/>
    </source>
</evidence>
<evidence type="ECO:0000256" key="5">
    <source>
        <dbReference type="ARBA" id="ARBA00023136"/>
    </source>
</evidence>
<dbReference type="SUPFAM" id="SSF103506">
    <property type="entry name" value="Mitochondrial carrier"/>
    <property type="match status" value="1"/>
</dbReference>
<dbReference type="PANTHER" id="PTHR24089">
    <property type="entry name" value="SOLUTE CARRIER FAMILY 25"/>
    <property type="match status" value="1"/>
</dbReference>
<feature type="repeat" description="Solcar" evidence="6">
    <location>
        <begin position="24"/>
        <end position="103"/>
    </location>
</feature>
<evidence type="ECO:0000256" key="4">
    <source>
        <dbReference type="ARBA" id="ARBA00022737"/>
    </source>
</evidence>
<keyword evidence="2 7" id="KW-0813">Transport</keyword>
<gene>
    <name evidence="9" type="ORF">TeGR_g11971</name>
</gene>
<evidence type="ECO:0000256" key="8">
    <source>
        <dbReference type="SAM" id="MobiDB-lite"/>
    </source>
</evidence>
<evidence type="ECO:0000256" key="3">
    <source>
        <dbReference type="ARBA" id="ARBA00022692"/>
    </source>
</evidence>